<sequence length="307" mass="33585">MELKLADYKSDLAPDWCPGCGDYGILSALQTALYKLGIEPSRAVMVSGIGCSAKTVHYAASYGIHTLHGRPLPVAQGVKLAHPELTVIAMAGDGDGMGIGAGHFVGAGRRNPDLLYLIFNNEVYGMTKGQASPTLELGAQPKSLARPNIQSKVNPLMLAFAAGFTFIARGYAYDVKNLARLIQRGLEHRGLAMIDVLQPCPTYNNLHTREWFAPRVYDVNAEGYDPRVPRQMSDEERSERMARFTLKATEWGERIPTGVFWQAELPSFEERLGGFLPGYPRTAPATRGPGGEAERARALMRGHRVAE</sequence>
<evidence type="ECO:0000256" key="1">
    <source>
        <dbReference type="ARBA" id="ARBA00001946"/>
    </source>
</evidence>
<accession>A0A511RGD7</accession>
<organism evidence="12 13">
    <name type="scientific">Oceanithermus desulfurans NBRC 100063</name>
    <dbReference type="NCBI Taxonomy" id="1227550"/>
    <lineage>
        <taxon>Bacteria</taxon>
        <taxon>Thermotogati</taxon>
        <taxon>Deinococcota</taxon>
        <taxon>Deinococci</taxon>
        <taxon>Thermales</taxon>
        <taxon>Thermaceae</taxon>
        <taxon>Oceanithermus</taxon>
    </lineage>
</organism>
<gene>
    <name evidence="12" type="ORF">ODE01S_01390</name>
</gene>
<dbReference type="RefSeq" id="WP_147144834.1">
    <property type="nucleotide sequence ID" value="NZ_BJXN01000001.1"/>
</dbReference>
<comment type="caution">
    <text evidence="12">The sequence shown here is derived from an EMBL/GenBank/DDBJ whole genome shotgun (WGS) entry which is preliminary data.</text>
</comment>
<keyword evidence="8" id="KW-0411">Iron-sulfur</keyword>
<reference evidence="12 13" key="1">
    <citation type="submission" date="2019-07" db="EMBL/GenBank/DDBJ databases">
        <title>Whole genome shotgun sequence of Oceanithermus desulfurans NBRC 100063.</title>
        <authorList>
            <person name="Hosoyama A."/>
            <person name="Uohara A."/>
            <person name="Ohji S."/>
            <person name="Ichikawa N."/>
        </authorList>
    </citation>
    <scope>NUCLEOTIDE SEQUENCE [LARGE SCALE GENOMIC DNA]</scope>
    <source>
        <strain evidence="12 13">NBRC 100063</strain>
    </source>
</reference>
<evidence type="ECO:0000259" key="11">
    <source>
        <dbReference type="Pfam" id="PF12367"/>
    </source>
</evidence>
<evidence type="ECO:0000256" key="8">
    <source>
        <dbReference type="ARBA" id="ARBA00023014"/>
    </source>
</evidence>
<evidence type="ECO:0000259" key="10">
    <source>
        <dbReference type="Pfam" id="PF02775"/>
    </source>
</evidence>
<keyword evidence="4" id="KW-0479">Metal-binding</keyword>
<comment type="cofactor">
    <cofactor evidence="1">
        <name>Mg(2+)</name>
        <dbReference type="ChEBI" id="CHEBI:18420"/>
    </cofactor>
</comment>
<dbReference type="CDD" id="cd03375">
    <property type="entry name" value="TPP_OGFOR"/>
    <property type="match status" value="1"/>
</dbReference>
<dbReference type="PANTHER" id="PTHR48084">
    <property type="entry name" value="2-OXOGLUTARATE OXIDOREDUCTASE SUBUNIT KORB-RELATED"/>
    <property type="match status" value="1"/>
</dbReference>
<evidence type="ECO:0000256" key="6">
    <source>
        <dbReference type="ARBA" id="ARBA00023002"/>
    </source>
</evidence>
<dbReference type="Pfam" id="PF12367">
    <property type="entry name" value="PFO_beta_C"/>
    <property type="match status" value="1"/>
</dbReference>
<dbReference type="GO" id="GO:0046872">
    <property type="term" value="F:metal ion binding"/>
    <property type="evidence" value="ECO:0007669"/>
    <property type="project" value="UniProtKB-KW"/>
</dbReference>
<dbReference type="AlphaFoldDB" id="A0A511RGD7"/>
<evidence type="ECO:0000256" key="7">
    <source>
        <dbReference type="ARBA" id="ARBA00023004"/>
    </source>
</evidence>
<dbReference type="Pfam" id="PF02775">
    <property type="entry name" value="TPP_enzyme_C"/>
    <property type="match status" value="1"/>
</dbReference>
<comment type="cofactor">
    <cofactor evidence="3">
        <name>[4Fe-4S] cluster</name>
        <dbReference type="ChEBI" id="CHEBI:49883"/>
    </cofactor>
</comment>
<feature type="domain" description="Pyruvate ferredoxin oxidoreductase beta subunit C-terminal" evidence="11">
    <location>
        <begin position="200"/>
        <end position="274"/>
    </location>
</feature>
<dbReference type="InterPro" id="IPR011766">
    <property type="entry name" value="TPP_enzyme_TPP-bd"/>
</dbReference>
<dbReference type="InterPro" id="IPR051457">
    <property type="entry name" value="2-oxoacid:Fd_oxidoreductase"/>
</dbReference>
<dbReference type="Gene3D" id="3.40.50.970">
    <property type="match status" value="1"/>
</dbReference>
<dbReference type="OrthoDB" id="9775140at2"/>
<evidence type="ECO:0000256" key="5">
    <source>
        <dbReference type="ARBA" id="ARBA00022842"/>
    </source>
</evidence>
<dbReference type="InterPro" id="IPR032686">
    <property type="entry name" value="PFO_beta_C"/>
</dbReference>
<dbReference type="PANTHER" id="PTHR48084:SF2">
    <property type="entry name" value="PYRUVATE FERREDOXIN_FLAVODOXIN OXIDOREDUCTASE, BETA SUBUNIT"/>
    <property type="match status" value="1"/>
</dbReference>
<dbReference type="InterPro" id="IPR029061">
    <property type="entry name" value="THDP-binding"/>
</dbReference>
<dbReference type="EMBL" id="BJXN01000001">
    <property type="protein sequence ID" value="GEM88705.1"/>
    <property type="molecule type" value="Genomic_DNA"/>
</dbReference>
<dbReference type="GO" id="GO:0051536">
    <property type="term" value="F:iron-sulfur cluster binding"/>
    <property type="evidence" value="ECO:0007669"/>
    <property type="project" value="UniProtKB-KW"/>
</dbReference>
<comment type="cofactor">
    <cofactor evidence="2">
        <name>thiamine diphosphate</name>
        <dbReference type="ChEBI" id="CHEBI:58937"/>
    </cofactor>
</comment>
<evidence type="ECO:0000256" key="3">
    <source>
        <dbReference type="ARBA" id="ARBA00001966"/>
    </source>
</evidence>
<dbReference type="GO" id="GO:0045333">
    <property type="term" value="P:cellular respiration"/>
    <property type="evidence" value="ECO:0007669"/>
    <property type="project" value="UniProtKB-ARBA"/>
</dbReference>
<dbReference type="GO" id="GO:0016625">
    <property type="term" value="F:oxidoreductase activity, acting on the aldehyde or oxo group of donors, iron-sulfur protein as acceptor"/>
    <property type="evidence" value="ECO:0007669"/>
    <property type="project" value="UniProtKB-ARBA"/>
</dbReference>
<proteinExistence type="predicted"/>
<evidence type="ECO:0000313" key="12">
    <source>
        <dbReference type="EMBL" id="GEM88705.1"/>
    </source>
</evidence>
<keyword evidence="6" id="KW-0560">Oxidoreductase</keyword>
<evidence type="ECO:0000256" key="9">
    <source>
        <dbReference type="ARBA" id="ARBA00023052"/>
    </source>
</evidence>
<evidence type="ECO:0000313" key="13">
    <source>
        <dbReference type="Proteomes" id="UP000321827"/>
    </source>
</evidence>
<feature type="domain" description="Thiamine pyrophosphate enzyme TPP-binding" evidence="10">
    <location>
        <begin position="50"/>
        <end position="196"/>
    </location>
</feature>
<dbReference type="GO" id="GO:0030976">
    <property type="term" value="F:thiamine pyrophosphate binding"/>
    <property type="evidence" value="ECO:0007669"/>
    <property type="project" value="InterPro"/>
</dbReference>
<dbReference type="SUPFAM" id="SSF52518">
    <property type="entry name" value="Thiamin diphosphate-binding fold (THDP-binding)"/>
    <property type="match status" value="1"/>
</dbReference>
<keyword evidence="5" id="KW-0460">Magnesium</keyword>
<dbReference type="NCBIfam" id="TIGR02177">
    <property type="entry name" value="PorB_KorB"/>
    <property type="match status" value="1"/>
</dbReference>
<dbReference type="Proteomes" id="UP000321827">
    <property type="component" value="Unassembled WGS sequence"/>
</dbReference>
<evidence type="ECO:0000256" key="2">
    <source>
        <dbReference type="ARBA" id="ARBA00001964"/>
    </source>
</evidence>
<name>A0A511RGD7_9DEIN</name>
<keyword evidence="7" id="KW-0408">Iron</keyword>
<evidence type="ECO:0000256" key="4">
    <source>
        <dbReference type="ARBA" id="ARBA00022723"/>
    </source>
</evidence>
<dbReference type="InterPro" id="IPR011896">
    <property type="entry name" value="OFOB"/>
</dbReference>
<keyword evidence="9" id="KW-0786">Thiamine pyrophosphate</keyword>
<protein>
    <submittedName>
        <fullName evidence="12">2-oxoglutarate ferredoxin oxidoreductase subunit beta</fullName>
    </submittedName>
</protein>